<dbReference type="EMBL" id="CP060731">
    <property type="protein sequence ID" value="QNN78969.1"/>
    <property type="molecule type" value="Genomic_DNA"/>
</dbReference>
<protein>
    <submittedName>
        <fullName evidence="2">SPOR domain-containing protein</fullName>
    </submittedName>
</protein>
<proteinExistence type="predicted"/>
<gene>
    <name evidence="2" type="ORF">IAE60_06045</name>
</gene>
<dbReference type="GO" id="GO:0042834">
    <property type="term" value="F:peptidoglycan binding"/>
    <property type="evidence" value="ECO:0007669"/>
    <property type="project" value="InterPro"/>
</dbReference>
<sequence>MLIRALIVLLVVLNLGAAAWWLTRPAPTPPAEPALPAGVARLQLVNEAPSMPTQAPVPQARDAVPPAALAACFSLGPYTRESSALQAQAALAGRLLHARLREVPGAGTGGYQVVMPPAASLEEAQATAGRIGAAGFDDFLVVRQGEQANGIALGRYRSREAAERRLTQLLAAGFPAQMQPVGRAGPSLWWLDAGAAAGADVDALARLASSGAPQPLECAALR</sequence>
<evidence type="ECO:0000313" key="2">
    <source>
        <dbReference type="EMBL" id="QNN78969.1"/>
    </source>
</evidence>
<evidence type="ECO:0000259" key="1">
    <source>
        <dbReference type="PROSITE" id="PS51724"/>
    </source>
</evidence>
<dbReference type="InterPro" id="IPR036680">
    <property type="entry name" value="SPOR-like_sf"/>
</dbReference>
<dbReference type="InterPro" id="IPR007730">
    <property type="entry name" value="SPOR-like_dom"/>
</dbReference>
<dbReference type="SUPFAM" id="SSF110997">
    <property type="entry name" value="Sporulation related repeat"/>
    <property type="match status" value="1"/>
</dbReference>
<dbReference type="RefSeq" id="WP_187574250.1">
    <property type="nucleotide sequence ID" value="NZ_CP060731.1"/>
</dbReference>
<reference evidence="2 3" key="1">
    <citation type="submission" date="2020-08" db="EMBL/GenBank/DDBJ databases">
        <title>Streptomycin Non-resistant strain, P. mexicana.</title>
        <authorList>
            <person name="Ganesh-Kumar S."/>
            <person name="Zhe T."/>
            <person name="Yu Z."/>
            <person name="Min Y."/>
        </authorList>
    </citation>
    <scope>NUCLEOTIDE SEQUENCE [LARGE SCALE GENOMIC DNA]</scope>
    <source>
        <strain evidence="2 3">GTZY2</strain>
    </source>
</reference>
<dbReference type="PROSITE" id="PS51724">
    <property type="entry name" value="SPOR"/>
    <property type="match status" value="1"/>
</dbReference>
<name>A0A7G9TFU4_PSEMX</name>
<dbReference type="AlphaFoldDB" id="A0A7G9TFU4"/>
<feature type="domain" description="SPOR" evidence="1">
    <location>
        <begin position="65"/>
        <end position="144"/>
    </location>
</feature>
<dbReference type="GeneID" id="81470521"/>
<dbReference type="Proteomes" id="UP000515838">
    <property type="component" value="Chromosome"/>
</dbReference>
<accession>A0A7G9TFU4</accession>
<organism evidence="2 3">
    <name type="scientific">Pseudoxanthomonas mexicana</name>
    <dbReference type="NCBI Taxonomy" id="128785"/>
    <lineage>
        <taxon>Bacteria</taxon>
        <taxon>Pseudomonadati</taxon>
        <taxon>Pseudomonadota</taxon>
        <taxon>Gammaproteobacteria</taxon>
        <taxon>Lysobacterales</taxon>
        <taxon>Lysobacteraceae</taxon>
        <taxon>Pseudoxanthomonas</taxon>
    </lineage>
</organism>
<evidence type="ECO:0000313" key="3">
    <source>
        <dbReference type="Proteomes" id="UP000515838"/>
    </source>
</evidence>